<gene>
    <name evidence="1" type="ORF">Vadar_024397</name>
</gene>
<dbReference type="EMBL" id="CM037156">
    <property type="protein sequence ID" value="KAH7838275.1"/>
    <property type="molecule type" value="Genomic_DNA"/>
</dbReference>
<evidence type="ECO:0000313" key="2">
    <source>
        <dbReference type="Proteomes" id="UP000828048"/>
    </source>
</evidence>
<sequence length="693" mass="75492">MGERWRFKATIFAILLLMFHRSLSLCSSLNAEGMALVKFRNRLVRDPFGALSNWNDDREGDVLAHCSWFGVECAYGKVISLNLMNLCIQGTLAPELGKLTYIRAMILRNNSFSGNIPVELAELKELEVLDLGYNNFSGPFPSDIGNNLSLSILLLDNNNLLGSITPEQYTLTMLSALQVDENQLTSAALGASCNSRSSAWHSAGSRDVVQQRLLQALTVPNAPKAASDIRKKKIPTPPPLPSPPGIPPPPISAPAIPPTPLSALPPLPPSSSPPSQSPVPSIFSPSILVPPESPSASPSLFFTPSPSPMPPPSPAPSALPSPLVDSQQPNSNPKNNRIMIWSGVTGGSALLIFAVVGILWCRSSKMVAVKPWVTGLSGQLQKAFVTGVPNLQRSELVTACEDFSNIIGCLSDGTVYKGTLSSGVEIAVASTAVKSAEDWSKKLEAQFRKKIETLSKVNHKNFVNLIGFCEEEQPFTRMMVFEYTPNGTLFEHLHVMEAEHLDWTMRLRVAMGVAYCLDHMHQLTPPIAHGNLLSSSIYLTEDYAAKISDFSFWNEATATIMGSAATELLGSPASDPQSNVYSFGVILIEMITGKIPYSVGNGLLVDWASDYMKGEKPFREMVDPILTSFQQEVLEKLFEVIKDCVHFEPRKRPTMKEVTSRLKEITAMGPDGATPKTSPLWWAELEILSSEAS</sequence>
<proteinExistence type="predicted"/>
<dbReference type="Proteomes" id="UP000828048">
    <property type="component" value="Chromosome 6"/>
</dbReference>
<name>A0ACB7XCM1_9ERIC</name>
<reference evidence="1 2" key="1">
    <citation type="journal article" date="2021" name="Hortic Res">
        <title>High-quality reference genome and annotation aids understanding of berry development for evergreen blueberry (Vaccinium darrowii).</title>
        <authorList>
            <person name="Yu J."/>
            <person name="Hulse-Kemp A.M."/>
            <person name="Babiker E."/>
            <person name="Staton M."/>
        </authorList>
    </citation>
    <scope>NUCLEOTIDE SEQUENCE [LARGE SCALE GENOMIC DNA]</scope>
    <source>
        <strain evidence="2">cv. NJ 8807/NJ 8810</strain>
        <tissue evidence="1">Young leaf</tissue>
    </source>
</reference>
<comment type="caution">
    <text evidence="1">The sequence shown here is derived from an EMBL/GenBank/DDBJ whole genome shotgun (WGS) entry which is preliminary data.</text>
</comment>
<keyword evidence="2" id="KW-1185">Reference proteome</keyword>
<protein>
    <submittedName>
        <fullName evidence="1">Uncharacterized protein</fullName>
    </submittedName>
</protein>
<accession>A0ACB7XCM1</accession>
<evidence type="ECO:0000313" key="1">
    <source>
        <dbReference type="EMBL" id="KAH7838275.1"/>
    </source>
</evidence>
<organism evidence="1 2">
    <name type="scientific">Vaccinium darrowii</name>
    <dbReference type="NCBI Taxonomy" id="229202"/>
    <lineage>
        <taxon>Eukaryota</taxon>
        <taxon>Viridiplantae</taxon>
        <taxon>Streptophyta</taxon>
        <taxon>Embryophyta</taxon>
        <taxon>Tracheophyta</taxon>
        <taxon>Spermatophyta</taxon>
        <taxon>Magnoliopsida</taxon>
        <taxon>eudicotyledons</taxon>
        <taxon>Gunneridae</taxon>
        <taxon>Pentapetalae</taxon>
        <taxon>asterids</taxon>
        <taxon>Ericales</taxon>
        <taxon>Ericaceae</taxon>
        <taxon>Vaccinioideae</taxon>
        <taxon>Vaccinieae</taxon>
        <taxon>Vaccinium</taxon>
    </lineage>
</organism>